<evidence type="ECO:0000313" key="2">
    <source>
        <dbReference type="EMBL" id="KAK7843100.1"/>
    </source>
</evidence>
<keyword evidence="3" id="KW-1185">Reference proteome</keyword>
<accession>A0AAW0KVZ8</accession>
<organism evidence="2 3">
    <name type="scientific">Quercus suber</name>
    <name type="common">Cork oak</name>
    <dbReference type="NCBI Taxonomy" id="58331"/>
    <lineage>
        <taxon>Eukaryota</taxon>
        <taxon>Viridiplantae</taxon>
        <taxon>Streptophyta</taxon>
        <taxon>Embryophyta</taxon>
        <taxon>Tracheophyta</taxon>
        <taxon>Spermatophyta</taxon>
        <taxon>Magnoliopsida</taxon>
        <taxon>eudicotyledons</taxon>
        <taxon>Gunneridae</taxon>
        <taxon>Pentapetalae</taxon>
        <taxon>rosids</taxon>
        <taxon>fabids</taxon>
        <taxon>Fagales</taxon>
        <taxon>Fagaceae</taxon>
        <taxon>Quercus</taxon>
    </lineage>
</organism>
<feature type="region of interest" description="Disordered" evidence="1">
    <location>
        <begin position="1"/>
        <end position="31"/>
    </location>
</feature>
<sequence>MPNASPLKPPSCPKSSSITLARRRGSLAPPS</sequence>
<comment type="caution">
    <text evidence="2">The sequence shown here is derived from an EMBL/GenBank/DDBJ whole genome shotgun (WGS) entry which is preliminary data.</text>
</comment>
<gene>
    <name evidence="2" type="ORF">CFP56_012995</name>
</gene>
<dbReference type="EMBL" id="PKMF04000210">
    <property type="protein sequence ID" value="KAK7843100.1"/>
    <property type="molecule type" value="Genomic_DNA"/>
</dbReference>
<reference evidence="2 3" key="1">
    <citation type="journal article" date="2018" name="Sci. Data">
        <title>The draft genome sequence of cork oak.</title>
        <authorList>
            <person name="Ramos A.M."/>
            <person name="Usie A."/>
            <person name="Barbosa P."/>
            <person name="Barros P.M."/>
            <person name="Capote T."/>
            <person name="Chaves I."/>
            <person name="Simoes F."/>
            <person name="Abreu I."/>
            <person name="Carrasquinho I."/>
            <person name="Faro C."/>
            <person name="Guimaraes J.B."/>
            <person name="Mendonca D."/>
            <person name="Nobrega F."/>
            <person name="Rodrigues L."/>
            <person name="Saibo N.J.M."/>
            <person name="Varela M.C."/>
            <person name="Egas C."/>
            <person name="Matos J."/>
            <person name="Miguel C.M."/>
            <person name="Oliveira M.M."/>
            <person name="Ricardo C.P."/>
            <person name="Goncalves S."/>
        </authorList>
    </citation>
    <scope>NUCLEOTIDE SEQUENCE [LARGE SCALE GENOMIC DNA]</scope>
    <source>
        <strain evidence="3">cv. HL8</strain>
    </source>
</reference>
<proteinExistence type="predicted"/>
<name>A0AAW0KVZ8_QUESU</name>
<evidence type="ECO:0000256" key="1">
    <source>
        <dbReference type="SAM" id="MobiDB-lite"/>
    </source>
</evidence>
<dbReference type="Proteomes" id="UP000237347">
    <property type="component" value="Unassembled WGS sequence"/>
</dbReference>
<dbReference type="AlphaFoldDB" id="A0AAW0KVZ8"/>
<protein>
    <submittedName>
        <fullName evidence="2">Uncharacterized protein</fullName>
    </submittedName>
</protein>
<evidence type="ECO:0000313" key="3">
    <source>
        <dbReference type="Proteomes" id="UP000237347"/>
    </source>
</evidence>